<dbReference type="InterPro" id="IPR050708">
    <property type="entry name" value="T6SS_VgrG/RHS"/>
</dbReference>
<feature type="non-terminal residue" evidence="6">
    <location>
        <position position="608"/>
    </location>
</feature>
<dbReference type="InterPro" id="IPR006531">
    <property type="entry name" value="Gp5/Vgr_OB"/>
</dbReference>
<dbReference type="NCBIfam" id="TIGR03361">
    <property type="entry name" value="VI_Rhs_Vgr"/>
    <property type="match status" value="1"/>
</dbReference>
<dbReference type="AlphaFoldDB" id="A0A266N434"/>
<proteinExistence type="inferred from homology"/>
<dbReference type="GO" id="GO:0005576">
    <property type="term" value="C:extracellular region"/>
    <property type="evidence" value="ECO:0007669"/>
    <property type="project" value="UniProtKB-SubCell"/>
</dbReference>
<protein>
    <submittedName>
        <fullName evidence="6">Type IV secretion protein Rhs</fullName>
    </submittedName>
</protein>
<gene>
    <name evidence="6" type="ORF">CJF39_22500</name>
</gene>
<evidence type="ECO:0000313" key="6">
    <source>
        <dbReference type="EMBL" id="OZY57261.1"/>
    </source>
</evidence>
<evidence type="ECO:0000256" key="2">
    <source>
        <dbReference type="ARBA" id="ARBA00005558"/>
    </source>
</evidence>
<evidence type="ECO:0000256" key="3">
    <source>
        <dbReference type="ARBA" id="ARBA00022525"/>
    </source>
</evidence>
<reference evidence="6 7" key="1">
    <citation type="submission" date="2017-08" db="EMBL/GenBank/DDBJ databases">
        <title>Genomic and metabolic characterisation of spoilage-associated Pseudomonas species.</title>
        <authorList>
            <person name="Stanborough T."/>
            <person name="Fegan N."/>
            <person name="Powell S.M."/>
            <person name="Singh T."/>
            <person name="Tamplin M.L."/>
            <person name="Chandry P.S."/>
        </authorList>
    </citation>
    <scope>NUCLEOTIDE SEQUENCE [LARGE SCALE GENOMIC DNA]</scope>
    <source>
        <strain evidence="6 7">L1802</strain>
    </source>
</reference>
<comment type="caution">
    <text evidence="6">The sequence shown here is derived from an EMBL/GenBank/DDBJ whole genome shotgun (WGS) entry which is preliminary data.</text>
</comment>
<evidence type="ECO:0000259" key="5">
    <source>
        <dbReference type="Pfam" id="PF22178"/>
    </source>
</evidence>
<feature type="domain" description="Gp5/Type VI secretion system Vgr C-terminal trimerisation" evidence="5">
    <location>
        <begin position="454"/>
        <end position="560"/>
    </location>
</feature>
<evidence type="ECO:0000313" key="7">
    <source>
        <dbReference type="Proteomes" id="UP000215788"/>
    </source>
</evidence>
<dbReference type="InterPro" id="IPR006533">
    <property type="entry name" value="T6SS_Vgr_RhsGE"/>
</dbReference>
<dbReference type="SUPFAM" id="SSF69255">
    <property type="entry name" value="gp5 N-terminal domain-like"/>
    <property type="match status" value="1"/>
</dbReference>
<feature type="domain" description="Gp5/Type VI secretion system Vgr protein OB-fold" evidence="4">
    <location>
        <begin position="371"/>
        <end position="436"/>
    </location>
</feature>
<dbReference type="Gene3D" id="3.55.50.10">
    <property type="entry name" value="Baseplate protein-like domains"/>
    <property type="match status" value="1"/>
</dbReference>
<evidence type="ECO:0000259" key="4">
    <source>
        <dbReference type="Pfam" id="PF04717"/>
    </source>
</evidence>
<accession>A0A266N434</accession>
<evidence type="ECO:0000256" key="1">
    <source>
        <dbReference type="ARBA" id="ARBA00004613"/>
    </source>
</evidence>
<dbReference type="PANTHER" id="PTHR32305:SF15">
    <property type="entry name" value="PROTEIN RHSA-RELATED"/>
    <property type="match status" value="1"/>
</dbReference>
<dbReference type="Gene3D" id="2.40.50.230">
    <property type="entry name" value="Gp5 N-terminal domain"/>
    <property type="match status" value="1"/>
</dbReference>
<organism evidence="6 7">
    <name type="scientific">Pseudomonas lundensis</name>
    <dbReference type="NCBI Taxonomy" id="86185"/>
    <lineage>
        <taxon>Bacteria</taxon>
        <taxon>Pseudomonadati</taxon>
        <taxon>Pseudomonadota</taxon>
        <taxon>Gammaproteobacteria</taxon>
        <taxon>Pseudomonadales</taxon>
        <taxon>Pseudomonadaceae</taxon>
        <taxon>Pseudomonas</taxon>
    </lineage>
</organism>
<keyword evidence="3" id="KW-0964">Secreted</keyword>
<dbReference type="Pfam" id="PF05954">
    <property type="entry name" value="Phage_GPD"/>
    <property type="match status" value="1"/>
</dbReference>
<dbReference type="SUPFAM" id="SSF69349">
    <property type="entry name" value="Phage fibre proteins"/>
    <property type="match status" value="1"/>
</dbReference>
<comment type="subcellular location">
    <subcellularLocation>
        <location evidence="1">Secreted</location>
    </subcellularLocation>
</comment>
<dbReference type="NCBIfam" id="TIGR01646">
    <property type="entry name" value="vgr_GE"/>
    <property type="match status" value="1"/>
</dbReference>
<dbReference type="Proteomes" id="UP000215788">
    <property type="component" value="Unassembled WGS sequence"/>
</dbReference>
<dbReference type="InterPro" id="IPR054030">
    <property type="entry name" value="Gp5_Vgr_C"/>
</dbReference>
<dbReference type="InterPro" id="IPR017847">
    <property type="entry name" value="T6SS_RhsGE_Vgr_subset"/>
</dbReference>
<dbReference type="PANTHER" id="PTHR32305">
    <property type="match status" value="1"/>
</dbReference>
<sequence>MGNDQPFSVLAFKGEEAISEPFSFDIELVSERASLDLDALLHQPAWLSFSSRHGIHGQIERITRASTGKRLTHYSLTLVPRLAYLAHRTNHRIFQRLTVQQIIGQVLKEHGIFNDAYVFAGFSDYPARDYCVQYGESDLHFIQRLCFEEGFHYYFKHASDSHVLVFGDKQQAFTPLKAPTPYVPGSGMVAQGPAVNDFQMSLHACTNSTFTRDYDFEKAGRTLEAASHSPSTMRPLERYSYPGHFTREQEGKRHSLRALERHQSRHCVVSGKSDQPALLSGHFLTLSEHPTAAHNGQWLLTRVRHEGHQPQVLEEIASAAGEGFQGYRNTFEGTPEIASFRAPRVYEKPRIYGSQTARVTGPAGEEIHCDAYGRVRVKFHWDRSPDTDARSSCWLRVSSSWAGERYGSVTVPRVGMEVLVGFVNGDPDCPIISGCLANSLNPLPLDLPANKTQSVFRSRSTPGGNGYNELRIEDRKDQELIYLHAQRDLEQHIKHDCRLQIDGQREEIVSGNSISVLEADEHRTISADRNVQIKGSDHQQVASSVHTFAGHRVLAQAGQEVHLKAGALVTLDAGANLTLMAGGHHLVINAAGIFCSTPIQLGGVPIPG</sequence>
<dbReference type="SUPFAM" id="SSF69279">
    <property type="entry name" value="Phage tail proteins"/>
    <property type="match status" value="2"/>
</dbReference>
<comment type="similarity">
    <text evidence="2">Belongs to the VgrG protein family.</text>
</comment>
<name>A0A266N434_9PSED</name>
<dbReference type="Pfam" id="PF04717">
    <property type="entry name" value="Phage_base_V"/>
    <property type="match status" value="1"/>
</dbReference>
<dbReference type="EMBL" id="NQKI01000083">
    <property type="protein sequence ID" value="OZY57261.1"/>
    <property type="molecule type" value="Genomic_DNA"/>
</dbReference>
<dbReference type="Gene3D" id="2.30.110.50">
    <property type="match status" value="1"/>
</dbReference>
<dbReference type="Pfam" id="PF22178">
    <property type="entry name" value="Gp5_trimer_C"/>
    <property type="match status" value="1"/>
</dbReference>
<dbReference type="InterPro" id="IPR037026">
    <property type="entry name" value="Vgr_OB-fold_dom_sf"/>
</dbReference>
<dbReference type="Gene3D" id="4.10.220.110">
    <property type="match status" value="1"/>
</dbReference>